<evidence type="ECO:0000256" key="3">
    <source>
        <dbReference type="RuleBase" id="RU003719"/>
    </source>
</evidence>
<dbReference type="GO" id="GO:0016618">
    <property type="term" value="F:hydroxypyruvate reductase [NAD(P)H] activity"/>
    <property type="evidence" value="ECO:0007669"/>
    <property type="project" value="TreeGrafter"/>
</dbReference>
<dbReference type="GO" id="GO:0005829">
    <property type="term" value="C:cytosol"/>
    <property type="evidence" value="ECO:0007669"/>
    <property type="project" value="TreeGrafter"/>
</dbReference>
<protein>
    <recommendedName>
        <fullName evidence="8">D-isomer specific 2-hydroxyacid dehydrogenase NAD-binding domain-containing protein</fullName>
    </recommendedName>
</protein>
<comment type="similarity">
    <text evidence="1 3">Belongs to the D-isomer specific 2-hydroxyacid dehydrogenase family.</text>
</comment>
<dbReference type="PROSITE" id="PS00670">
    <property type="entry name" value="D_2_HYDROXYACID_DH_2"/>
    <property type="match status" value="1"/>
</dbReference>
<dbReference type="GO" id="GO:0051287">
    <property type="term" value="F:NAD binding"/>
    <property type="evidence" value="ECO:0007669"/>
    <property type="project" value="InterPro"/>
</dbReference>
<dbReference type="InterPro" id="IPR036291">
    <property type="entry name" value="NAD(P)-bd_dom_sf"/>
</dbReference>
<proteinExistence type="inferred from homology"/>
<dbReference type="RefSeq" id="XP_012183927.1">
    <property type="nucleotide sequence ID" value="XM_012328537.1"/>
</dbReference>
<evidence type="ECO:0000256" key="2">
    <source>
        <dbReference type="ARBA" id="ARBA00023002"/>
    </source>
</evidence>
<dbReference type="PANTHER" id="PTHR10996">
    <property type="entry name" value="2-HYDROXYACID DEHYDROGENASE-RELATED"/>
    <property type="match status" value="1"/>
</dbReference>
<organism evidence="6 7">
    <name type="scientific">Fibroporia radiculosa</name>
    <dbReference type="NCBI Taxonomy" id="599839"/>
    <lineage>
        <taxon>Eukaryota</taxon>
        <taxon>Fungi</taxon>
        <taxon>Dikarya</taxon>
        <taxon>Basidiomycota</taxon>
        <taxon>Agaricomycotina</taxon>
        <taxon>Agaricomycetes</taxon>
        <taxon>Polyporales</taxon>
        <taxon>Fibroporiaceae</taxon>
        <taxon>Fibroporia</taxon>
    </lineage>
</organism>
<dbReference type="InterPro" id="IPR006139">
    <property type="entry name" value="D-isomer_2_OHA_DH_cat_dom"/>
</dbReference>
<dbReference type="Pfam" id="PF02826">
    <property type="entry name" value="2-Hacid_dh_C"/>
    <property type="match status" value="1"/>
</dbReference>
<dbReference type="AlphaFoldDB" id="J4H4A3"/>
<feature type="domain" description="D-isomer specific 2-hydroxyacid dehydrogenase catalytic" evidence="4">
    <location>
        <begin position="17"/>
        <end position="330"/>
    </location>
</feature>
<dbReference type="GO" id="GO:0030267">
    <property type="term" value="F:glyoxylate reductase (NADPH) activity"/>
    <property type="evidence" value="ECO:0007669"/>
    <property type="project" value="TreeGrafter"/>
</dbReference>
<evidence type="ECO:0000259" key="5">
    <source>
        <dbReference type="Pfam" id="PF02826"/>
    </source>
</evidence>
<dbReference type="InterPro" id="IPR050223">
    <property type="entry name" value="D-isomer_2-hydroxyacid_DH"/>
</dbReference>
<sequence>MQLPRVLICGSLDFALQECKSIFNGTAEVIFMDCSSREELLTEFQPGHDYDGISGIIRHWNAFDITGPFDKEFIECLPSSVKYIASLCAGYEMIDIDACKERGILVSNTPGVGDAATATTALYLMISSLRCFTEGELNIRSGLWRPPSVAKRAHDLEGHTLAIIGLGGIGLRFAEFAHAFPMHVVYHNRHKLPQAPEYCEYFDAEHLDEMLANADVLSVHVPLNKHTERLVDWQMIAKLKRGAVLINTARGRVIDESAMIKALEEGQLSAVGLDVYPDEPHVNPRLLEFPNATLLPHLGGVSFEVQKLQELHALMNLREFLCTGTAPDVVPELRS</sequence>
<dbReference type="HOGENOM" id="CLU_019796_1_2_1"/>
<evidence type="ECO:0000313" key="6">
    <source>
        <dbReference type="EMBL" id="CCM04644.1"/>
    </source>
</evidence>
<dbReference type="CDD" id="cd12168">
    <property type="entry name" value="Mand_dh_like"/>
    <property type="match status" value="1"/>
</dbReference>
<dbReference type="EMBL" id="HE797161">
    <property type="protein sequence ID" value="CCM04644.1"/>
    <property type="molecule type" value="Genomic_DNA"/>
</dbReference>
<keyword evidence="7" id="KW-1185">Reference proteome</keyword>
<reference evidence="6 7" key="1">
    <citation type="journal article" date="2012" name="Appl. Environ. Microbiol.">
        <title>Short-read sequencing for genomic analysis of the brown rot fungus Fibroporia radiculosa.</title>
        <authorList>
            <person name="Tang J.D."/>
            <person name="Perkins A.D."/>
            <person name="Sonstegard T.S."/>
            <person name="Schroeder S.G."/>
            <person name="Burgess S.C."/>
            <person name="Diehl S.V."/>
        </authorList>
    </citation>
    <scope>NUCLEOTIDE SEQUENCE [LARGE SCALE GENOMIC DNA]</scope>
    <source>
        <strain evidence="6 7">TFFH 294</strain>
    </source>
</reference>
<keyword evidence="2 3" id="KW-0560">Oxidoreductase</keyword>
<dbReference type="PROSITE" id="PS00065">
    <property type="entry name" value="D_2_HYDROXYACID_DH_1"/>
    <property type="match status" value="1"/>
</dbReference>
<dbReference type="Proteomes" id="UP000006352">
    <property type="component" value="Unassembled WGS sequence"/>
</dbReference>
<evidence type="ECO:0000313" key="7">
    <source>
        <dbReference type="Proteomes" id="UP000006352"/>
    </source>
</evidence>
<dbReference type="GeneID" id="24099555"/>
<dbReference type="SUPFAM" id="SSF52283">
    <property type="entry name" value="Formate/glycerate dehydrogenase catalytic domain-like"/>
    <property type="match status" value="1"/>
</dbReference>
<gene>
    <name evidence="6" type="ORF">FIBRA_06828</name>
</gene>
<evidence type="ECO:0000256" key="1">
    <source>
        <dbReference type="ARBA" id="ARBA00005854"/>
    </source>
</evidence>
<dbReference type="STRING" id="599839.J4H4A3"/>
<dbReference type="Pfam" id="PF00389">
    <property type="entry name" value="2-Hacid_dh"/>
    <property type="match status" value="1"/>
</dbReference>
<accession>J4H4A3</accession>
<dbReference type="FunCoup" id="J4H4A3">
    <property type="interactions" value="301"/>
</dbReference>
<dbReference type="PROSITE" id="PS00671">
    <property type="entry name" value="D_2_HYDROXYACID_DH_3"/>
    <property type="match status" value="1"/>
</dbReference>
<dbReference type="InterPro" id="IPR006140">
    <property type="entry name" value="D-isomer_DH_NAD-bd"/>
</dbReference>
<evidence type="ECO:0008006" key="8">
    <source>
        <dbReference type="Google" id="ProtNLM"/>
    </source>
</evidence>
<dbReference type="Gene3D" id="3.40.50.720">
    <property type="entry name" value="NAD(P)-binding Rossmann-like Domain"/>
    <property type="match status" value="2"/>
</dbReference>
<feature type="domain" description="D-isomer specific 2-hydroxyacid dehydrogenase NAD-binding" evidence="5">
    <location>
        <begin position="123"/>
        <end position="299"/>
    </location>
</feature>
<dbReference type="InterPro" id="IPR029752">
    <property type="entry name" value="D-isomer_DH_CS1"/>
</dbReference>
<dbReference type="OrthoDB" id="9991913at2759"/>
<name>J4H4A3_9APHY</name>
<dbReference type="InParanoid" id="J4H4A3"/>
<dbReference type="PANTHER" id="PTHR10996:SF257">
    <property type="entry name" value="GLYOXYLATE REDUCTASE 1"/>
    <property type="match status" value="1"/>
</dbReference>
<evidence type="ECO:0000259" key="4">
    <source>
        <dbReference type="Pfam" id="PF00389"/>
    </source>
</evidence>
<dbReference type="SUPFAM" id="SSF51735">
    <property type="entry name" value="NAD(P)-binding Rossmann-fold domains"/>
    <property type="match status" value="1"/>
</dbReference>
<dbReference type="InterPro" id="IPR029753">
    <property type="entry name" value="D-isomer_DH_CS"/>
</dbReference>